<dbReference type="STRING" id="988801.SAMN05216522_104205"/>
<dbReference type="RefSeq" id="WP_092674733.1">
    <property type="nucleotide sequence ID" value="NZ_FOGC01000004.1"/>
</dbReference>
<reference evidence="2" key="1">
    <citation type="submission" date="2016-10" db="EMBL/GenBank/DDBJ databases">
        <authorList>
            <person name="Varghese N."/>
            <person name="Submissions S."/>
        </authorList>
    </citation>
    <scope>NUCLEOTIDE SEQUENCE [LARGE SCALE GENOMIC DNA]</scope>
    <source>
        <strain evidence="2">8N4</strain>
    </source>
</reference>
<dbReference type="Gene3D" id="3.40.50.300">
    <property type="entry name" value="P-loop containing nucleotide triphosphate hydrolases"/>
    <property type="match status" value="1"/>
</dbReference>
<proteinExistence type="predicted"/>
<accession>A0A1H9HFV0</accession>
<dbReference type="OrthoDB" id="6464784at2"/>
<keyword evidence="1" id="KW-0131">Cell cycle</keyword>
<evidence type="ECO:0000313" key="2">
    <source>
        <dbReference type="Proteomes" id="UP000242515"/>
    </source>
</evidence>
<gene>
    <name evidence="1" type="ORF">SAMN05216522_104205</name>
</gene>
<dbReference type="Proteomes" id="UP000242515">
    <property type="component" value="Unassembled WGS sequence"/>
</dbReference>
<organism evidence="1 2">
    <name type="scientific">Rosenbergiella nectarea</name>
    <dbReference type="NCBI Taxonomy" id="988801"/>
    <lineage>
        <taxon>Bacteria</taxon>
        <taxon>Pseudomonadati</taxon>
        <taxon>Pseudomonadota</taxon>
        <taxon>Gammaproteobacteria</taxon>
        <taxon>Enterobacterales</taxon>
        <taxon>Erwiniaceae</taxon>
        <taxon>Rosenbergiella</taxon>
    </lineage>
</organism>
<keyword evidence="2" id="KW-1185">Reference proteome</keyword>
<dbReference type="EMBL" id="FOGC01000004">
    <property type="protein sequence ID" value="SEQ61132.1"/>
    <property type="molecule type" value="Genomic_DNA"/>
</dbReference>
<dbReference type="InterPro" id="IPR004596">
    <property type="entry name" value="Cell_div_suppressor_SulA"/>
</dbReference>
<dbReference type="GO" id="GO:0009432">
    <property type="term" value="P:SOS response"/>
    <property type="evidence" value="ECO:0007669"/>
    <property type="project" value="InterPro"/>
</dbReference>
<dbReference type="AlphaFoldDB" id="A0A1H9HFV0"/>
<dbReference type="Pfam" id="PF03846">
    <property type="entry name" value="SulA"/>
    <property type="match status" value="1"/>
</dbReference>
<dbReference type="PIRSF" id="PIRSF003093">
    <property type="entry name" value="SulA"/>
    <property type="match status" value="1"/>
</dbReference>
<keyword evidence="1" id="KW-0132">Cell division</keyword>
<protein>
    <submittedName>
        <fullName evidence="1">SOS cell division inhibitor SulA</fullName>
    </submittedName>
</protein>
<dbReference type="GO" id="GO:0051301">
    <property type="term" value="P:cell division"/>
    <property type="evidence" value="ECO:0007669"/>
    <property type="project" value="UniProtKB-KW"/>
</dbReference>
<dbReference type="GO" id="GO:0051782">
    <property type="term" value="P:negative regulation of cell division"/>
    <property type="evidence" value="ECO:0007669"/>
    <property type="project" value="InterPro"/>
</dbReference>
<name>A0A1H9HFV0_9GAMM</name>
<dbReference type="InterPro" id="IPR027417">
    <property type="entry name" value="P-loop_NTPase"/>
</dbReference>
<dbReference type="SUPFAM" id="SSF52540">
    <property type="entry name" value="P-loop containing nucleoside triphosphate hydrolases"/>
    <property type="match status" value="1"/>
</dbReference>
<sequence length="163" mass="18404">MITPHSVNDFSKQMHSMPEVTPSLGGVNQICYDNASPTLLNLLLLPAIKQLGQQAKWMLWLTPENKLDRSWLEHSGISLSKSVQIPMLNDEQKMDSMIQAIKSGNYSVITVWLDSTLTVDQQNSLDFLAKESDTVVFILHKNSPTNRSTRHISHQKIPTFAFL</sequence>
<evidence type="ECO:0000313" key="1">
    <source>
        <dbReference type="EMBL" id="SEQ61132.1"/>
    </source>
</evidence>